<sequence>MLERIREPVCQRTKSSHNANQSSRCGGKPAGCRRGGPHGDGEVPRGAVRRSRLRVGSTRESGGNATEPLALWAVGIPARSARTDTPGIVRFRYHGRAIISVDYWIAELF</sequence>
<organism evidence="2 3">
    <name type="scientific">Bifidobacterium bifidum LMG 13195</name>
    <dbReference type="NCBI Taxonomy" id="1207542"/>
    <lineage>
        <taxon>Bacteria</taxon>
        <taxon>Bacillati</taxon>
        <taxon>Actinomycetota</taxon>
        <taxon>Actinomycetes</taxon>
        <taxon>Bifidobacteriales</taxon>
        <taxon>Bifidobacteriaceae</taxon>
        <taxon>Bifidobacterium</taxon>
    </lineage>
</organism>
<gene>
    <name evidence="2" type="ORF">BBJK_01946</name>
</gene>
<feature type="compositionally biased region" description="Polar residues" evidence="1">
    <location>
        <begin position="12"/>
        <end position="24"/>
    </location>
</feature>
<evidence type="ECO:0000313" key="2">
    <source>
        <dbReference type="EMBL" id="BBA48331.1"/>
    </source>
</evidence>
<evidence type="ECO:0000256" key="1">
    <source>
        <dbReference type="SAM" id="MobiDB-lite"/>
    </source>
</evidence>
<dbReference type="Proteomes" id="UP000262177">
    <property type="component" value="Chromosome"/>
</dbReference>
<protein>
    <submittedName>
        <fullName evidence="2">Uncharacterized protein</fullName>
    </submittedName>
</protein>
<reference evidence="2 3" key="1">
    <citation type="journal article" date="2017" name="Biosci. Biotechnol. Biochem.">
        <title>Identification and characterization of a sulfoglycosidase from Bifidobacterium bifidum implicated in mucin glycan utilization.</title>
        <authorList>
            <person name="Katoh T."/>
            <person name="Maeshibu T."/>
            <person name="Kikkawa K."/>
            <person name="Gotoh A."/>
            <person name="Tomabechi Y."/>
            <person name="Nakamura M."/>
            <person name="Liao W.-H."/>
            <person name="Yamaguchi M."/>
            <person name="Ashida H."/>
            <person name="Yamamoto K."/>
            <person name="Katayama T."/>
        </authorList>
    </citation>
    <scope>NUCLEOTIDE SEQUENCE [LARGE SCALE GENOMIC DNA]</scope>
    <source>
        <strain evidence="2 3">JCM 7004</strain>
    </source>
</reference>
<feature type="region of interest" description="Disordered" evidence="1">
    <location>
        <begin position="1"/>
        <end position="64"/>
    </location>
</feature>
<dbReference type="AlphaFoldDB" id="A0A286TD75"/>
<dbReference type="EMBL" id="AP018131">
    <property type="protein sequence ID" value="BBA48331.1"/>
    <property type="molecule type" value="Genomic_DNA"/>
</dbReference>
<name>A0A286TD75_BIFBI</name>
<evidence type="ECO:0000313" key="3">
    <source>
        <dbReference type="Proteomes" id="UP000262177"/>
    </source>
</evidence>
<accession>A0A286TD75</accession>
<proteinExistence type="predicted"/>